<dbReference type="GO" id="GO:0022857">
    <property type="term" value="F:transmembrane transporter activity"/>
    <property type="evidence" value="ECO:0007669"/>
    <property type="project" value="InterPro"/>
</dbReference>
<protein>
    <recommendedName>
        <fullName evidence="9">Major facilitator superfamily (MFS) profile domain-containing protein</fullName>
    </recommendedName>
</protein>
<dbReference type="InterPro" id="IPR005829">
    <property type="entry name" value="Sugar_transporter_CS"/>
</dbReference>
<evidence type="ECO:0008006" key="9">
    <source>
        <dbReference type="Google" id="ProtNLM"/>
    </source>
</evidence>
<evidence type="ECO:0000256" key="3">
    <source>
        <dbReference type="ARBA" id="ARBA00022692"/>
    </source>
</evidence>
<evidence type="ECO:0000256" key="2">
    <source>
        <dbReference type="ARBA" id="ARBA00022448"/>
    </source>
</evidence>
<dbReference type="HOGENOM" id="CLU_1456020_0_0_1"/>
<keyword evidence="5 6" id="KW-0472">Membrane</keyword>
<evidence type="ECO:0000313" key="8">
    <source>
        <dbReference type="Proteomes" id="UP000015102"/>
    </source>
</evidence>
<feature type="transmembrane region" description="Helical" evidence="6">
    <location>
        <begin position="74"/>
        <end position="91"/>
    </location>
</feature>
<dbReference type="AlphaFoldDB" id="T1H259"/>
<dbReference type="OMA" id="EMISFIS"/>
<feature type="transmembrane region" description="Helical" evidence="6">
    <location>
        <begin position="157"/>
        <end position="176"/>
    </location>
</feature>
<dbReference type="SUPFAM" id="SSF103473">
    <property type="entry name" value="MFS general substrate transporter"/>
    <property type="match status" value="1"/>
</dbReference>
<organism evidence="7 8">
    <name type="scientific">Megaselia scalaris</name>
    <name type="common">Humpbacked fly</name>
    <name type="synonym">Phora scalaris</name>
    <dbReference type="NCBI Taxonomy" id="36166"/>
    <lineage>
        <taxon>Eukaryota</taxon>
        <taxon>Metazoa</taxon>
        <taxon>Ecdysozoa</taxon>
        <taxon>Arthropoda</taxon>
        <taxon>Hexapoda</taxon>
        <taxon>Insecta</taxon>
        <taxon>Pterygota</taxon>
        <taxon>Neoptera</taxon>
        <taxon>Endopterygota</taxon>
        <taxon>Diptera</taxon>
        <taxon>Brachycera</taxon>
        <taxon>Muscomorpha</taxon>
        <taxon>Platypezoidea</taxon>
        <taxon>Phoridae</taxon>
        <taxon>Megaseliini</taxon>
        <taxon>Megaselia</taxon>
    </lineage>
</organism>
<dbReference type="Gene3D" id="1.20.1250.20">
    <property type="entry name" value="MFS general substrate transporter like domains"/>
    <property type="match status" value="1"/>
</dbReference>
<keyword evidence="3 6" id="KW-0812">Transmembrane</keyword>
<dbReference type="EMBL" id="CAQQ02374950">
    <property type="status" value="NOT_ANNOTATED_CDS"/>
    <property type="molecule type" value="Genomic_DNA"/>
</dbReference>
<sequence length="186" mass="19796">MVMTDGASESGRSLCSIVEDNEKSWQDQNNTEVSCSLETETFYHSSVFEAIITVAFAVVSWVSDKFGRRNCLSGLLSISGICGIACILVEIPMVAVYLFVILLICGVGATLVSSITLDLYSTSNRGMALCISLMLGRIGSVVGTNSFAALINTNCKVALIIPSSALIMSAVLSLLIPKPTPHQRPL</sequence>
<dbReference type="EnsemblMetazoa" id="MESCA010292-RA">
    <property type="protein sequence ID" value="MESCA010292-PA"/>
    <property type="gene ID" value="MESCA010292"/>
</dbReference>
<dbReference type="InterPro" id="IPR011701">
    <property type="entry name" value="MFS"/>
</dbReference>
<proteinExistence type="predicted"/>
<reference evidence="8" key="1">
    <citation type="submission" date="2013-02" db="EMBL/GenBank/DDBJ databases">
        <authorList>
            <person name="Hughes D."/>
        </authorList>
    </citation>
    <scope>NUCLEOTIDE SEQUENCE</scope>
    <source>
        <strain>Durham</strain>
        <strain evidence="8">NC isolate 2 -- Noor lab</strain>
    </source>
</reference>
<comment type="subcellular location">
    <subcellularLocation>
        <location evidence="1">Membrane</location>
        <topology evidence="1">Multi-pass membrane protein</topology>
    </subcellularLocation>
</comment>
<dbReference type="Pfam" id="PF07690">
    <property type="entry name" value="MFS_1"/>
    <property type="match status" value="1"/>
</dbReference>
<feature type="transmembrane region" description="Helical" evidence="6">
    <location>
        <begin position="97"/>
        <end position="120"/>
    </location>
</feature>
<keyword evidence="8" id="KW-1185">Reference proteome</keyword>
<dbReference type="PANTHER" id="PTHR23511">
    <property type="entry name" value="SYNAPTIC VESICLE GLYCOPROTEIN 2"/>
    <property type="match status" value="1"/>
</dbReference>
<dbReference type="PANTHER" id="PTHR23511:SF35">
    <property type="entry name" value="MAJOR FACILITATOR SUPERFAMILY (MFS) PROFILE DOMAIN-CONTAINING PROTEIN"/>
    <property type="match status" value="1"/>
</dbReference>
<accession>T1H259</accession>
<feature type="transmembrane region" description="Helical" evidence="6">
    <location>
        <begin position="127"/>
        <end position="151"/>
    </location>
</feature>
<dbReference type="GO" id="GO:0016020">
    <property type="term" value="C:membrane"/>
    <property type="evidence" value="ECO:0007669"/>
    <property type="project" value="UniProtKB-SubCell"/>
</dbReference>
<name>T1H259_MEGSC</name>
<dbReference type="InterPro" id="IPR036259">
    <property type="entry name" value="MFS_trans_sf"/>
</dbReference>
<dbReference type="EMBL" id="CAQQ02374949">
    <property type="status" value="NOT_ANNOTATED_CDS"/>
    <property type="molecule type" value="Genomic_DNA"/>
</dbReference>
<evidence type="ECO:0000256" key="4">
    <source>
        <dbReference type="ARBA" id="ARBA00022989"/>
    </source>
</evidence>
<evidence type="ECO:0000313" key="7">
    <source>
        <dbReference type="EnsemblMetazoa" id="MESCA010292-PA"/>
    </source>
</evidence>
<dbReference type="PROSITE" id="PS00216">
    <property type="entry name" value="SUGAR_TRANSPORT_1"/>
    <property type="match status" value="1"/>
</dbReference>
<reference evidence="7" key="2">
    <citation type="submission" date="2015-06" db="UniProtKB">
        <authorList>
            <consortium name="EnsemblMetazoa"/>
        </authorList>
    </citation>
    <scope>IDENTIFICATION</scope>
</reference>
<dbReference type="Proteomes" id="UP000015102">
    <property type="component" value="Unassembled WGS sequence"/>
</dbReference>
<dbReference type="STRING" id="36166.T1H259"/>
<evidence type="ECO:0000256" key="6">
    <source>
        <dbReference type="SAM" id="Phobius"/>
    </source>
</evidence>
<keyword evidence="2" id="KW-0813">Transport</keyword>
<feature type="transmembrane region" description="Helical" evidence="6">
    <location>
        <begin position="42"/>
        <end position="62"/>
    </location>
</feature>
<evidence type="ECO:0000256" key="1">
    <source>
        <dbReference type="ARBA" id="ARBA00004141"/>
    </source>
</evidence>
<evidence type="ECO:0000256" key="5">
    <source>
        <dbReference type="ARBA" id="ARBA00023136"/>
    </source>
</evidence>
<keyword evidence="4 6" id="KW-1133">Transmembrane helix</keyword>